<evidence type="ECO:0000259" key="14">
    <source>
        <dbReference type="PROSITE" id="PS50885"/>
    </source>
</evidence>
<keyword evidence="10 12" id="KW-1133">Transmembrane helix</keyword>
<keyword evidence="7" id="KW-0547">Nucleotide-binding</keyword>
<dbReference type="SMART" id="SM00304">
    <property type="entry name" value="HAMP"/>
    <property type="match status" value="1"/>
</dbReference>
<dbReference type="Proteomes" id="UP000005143">
    <property type="component" value="Unassembled WGS sequence"/>
</dbReference>
<evidence type="ECO:0000256" key="12">
    <source>
        <dbReference type="SAM" id="Phobius"/>
    </source>
</evidence>
<evidence type="ECO:0000256" key="9">
    <source>
        <dbReference type="ARBA" id="ARBA00022840"/>
    </source>
</evidence>
<evidence type="ECO:0000313" key="15">
    <source>
        <dbReference type="EMBL" id="EHN09861.1"/>
    </source>
</evidence>
<dbReference type="PANTHER" id="PTHR24421:SF10">
    <property type="entry name" value="NITRATE_NITRITE SENSOR PROTEIN NARQ"/>
    <property type="match status" value="1"/>
</dbReference>
<feature type="domain" description="HAMP" evidence="14">
    <location>
        <begin position="64"/>
        <end position="119"/>
    </location>
</feature>
<dbReference type="PANTHER" id="PTHR24421">
    <property type="entry name" value="NITRATE/NITRITE SENSOR PROTEIN NARX-RELATED"/>
    <property type="match status" value="1"/>
</dbReference>
<accession>H0E8W1</accession>
<organism evidence="15 16">
    <name type="scientific">Patulibacter medicamentivorans</name>
    <dbReference type="NCBI Taxonomy" id="1097667"/>
    <lineage>
        <taxon>Bacteria</taxon>
        <taxon>Bacillati</taxon>
        <taxon>Actinomycetota</taxon>
        <taxon>Thermoleophilia</taxon>
        <taxon>Solirubrobacterales</taxon>
        <taxon>Patulibacteraceae</taxon>
        <taxon>Patulibacter</taxon>
    </lineage>
</organism>
<dbReference type="GO" id="GO:0016020">
    <property type="term" value="C:membrane"/>
    <property type="evidence" value="ECO:0007669"/>
    <property type="project" value="UniProtKB-SubCell"/>
</dbReference>
<evidence type="ECO:0000256" key="8">
    <source>
        <dbReference type="ARBA" id="ARBA00022777"/>
    </source>
</evidence>
<name>H0E8W1_9ACTN</name>
<comment type="catalytic activity">
    <reaction evidence="1">
        <text>ATP + protein L-histidine = ADP + protein N-phospho-L-histidine.</text>
        <dbReference type="EC" id="2.7.13.3"/>
    </reaction>
</comment>
<dbReference type="EC" id="2.7.13.3" evidence="3"/>
<keyword evidence="8" id="KW-0418">Kinase</keyword>
<dbReference type="SMART" id="SM00387">
    <property type="entry name" value="HATPase_c"/>
    <property type="match status" value="1"/>
</dbReference>
<evidence type="ECO:0000256" key="5">
    <source>
        <dbReference type="ARBA" id="ARBA00022679"/>
    </source>
</evidence>
<keyword evidence="6 12" id="KW-0812">Transmembrane</keyword>
<comment type="caution">
    <text evidence="15">The sequence shown here is derived from an EMBL/GenBank/DDBJ whole genome shotgun (WGS) entry which is preliminary data.</text>
</comment>
<dbReference type="InterPro" id="IPR005467">
    <property type="entry name" value="His_kinase_dom"/>
</dbReference>
<dbReference type="Pfam" id="PF02518">
    <property type="entry name" value="HATPase_c"/>
    <property type="match status" value="1"/>
</dbReference>
<dbReference type="InterPro" id="IPR003660">
    <property type="entry name" value="HAMP_dom"/>
</dbReference>
<keyword evidence="5" id="KW-0808">Transferase</keyword>
<protein>
    <recommendedName>
        <fullName evidence="3">histidine kinase</fullName>
        <ecNumber evidence="3">2.7.13.3</ecNumber>
    </recommendedName>
</protein>
<dbReference type="EMBL" id="AGUD01000248">
    <property type="protein sequence ID" value="EHN09861.1"/>
    <property type="molecule type" value="Genomic_DNA"/>
</dbReference>
<sequence>MTGFVVRMSLERQLFLLAVAAVGLAALGLIALPVTVSAPVTGDEALVLLTGAALLLGAVRIGLLRVLRPLRRLAQAMQEIDPVDPVPDLRRRIAPDDRDVDQLLGSFEQMLRRFGQERRASDRRMLAAQQAEQRRIARELHDELGQTLTALKLQIERAGIDGATREPIARTVTRALDEVRGIALRLRPEALDDLGLVNALLALARRVTDESGVPVQRRIDAPLPPLAPDAELALYRIAQEALTNVVRHARATRAEIGLRVDRDGLELTVRDDGRGHAAEAAPGRGIAGMRERARLVGARLSLEHDGGTVVRVVLPAGAPAAVAGAEPSS</sequence>
<dbReference type="InterPro" id="IPR003594">
    <property type="entry name" value="HATPase_dom"/>
</dbReference>
<keyword evidence="9" id="KW-0067">ATP-binding</keyword>
<feature type="domain" description="Histidine kinase" evidence="13">
    <location>
        <begin position="135"/>
        <end position="318"/>
    </location>
</feature>
<keyword evidence="11" id="KW-0902">Two-component regulatory system</keyword>
<dbReference type="PATRIC" id="fig|1097667.3.peg.3246"/>
<evidence type="ECO:0000256" key="11">
    <source>
        <dbReference type="ARBA" id="ARBA00023012"/>
    </source>
</evidence>
<feature type="transmembrane region" description="Helical" evidence="12">
    <location>
        <begin position="47"/>
        <end position="67"/>
    </location>
</feature>
<dbReference type="Gene3D" id="3.30.565.10">
    <property type="entry name" value="Histidine kinase-like ATPase, C-terminal domain"/>
    <property type="match status" value="1"/>
</dbReference>
<dbReference type="GO" id="GO:0005524">
    <property type="term" value="F:ATP binding"/>
    <property type="evidence" value="ECO:0007669"/>
    <property type="project" value="UniProtKB-KW"/>
</dbReference>
<proteinExistence type="predicted"/>
<dbReference type="InterPro" id="IPR050482">
    <property type="entry name" value="Sensor_HK_TwoCompSys"/>
</dbReference>
<keyword evidence="12" id="KW-0472">Membrane</keyword>
<evidence type="ECO:0000256" key="2">
    <source>
        <dbReference type="ARBA" id="ARBA00004370"/>
    </source>
</evidence>
<dbReference type="GO" id="GO:0046983">
    <property type="term" value="F:protein dimerization activity"/>
    <property type="evidence" value="ECO:0007669"/>
    <property type="project" value="InterPro"/>
</dbReference>
<dbReference type="GO" id="GO:0000155">
    <property type="term" value="F:phosphorelay sensor kinase activity"/>
    <property type="evidence" value="ECO:0007669"/>
    <property type="project" value="InterPro"/>
</dbReference>
<evidence type="ECO:0000256" key="4">
    <source>
        <dbReference type="ARBA" id="ARBA00022553"/>
    </source>
</evidence>
<dbReference type="SUPFAM" id="SSF55874">
    <property type="entry name" value="ATPase domain of HSP90 chaperone/DNA topoisomerase II/histidine kinase"/>
    <property type="match status" value="1"/>
</dbReference>
<dbReference type="InterPro" id="IPR036890">
    <property type="entry name" value="HATPase_C_sf"/>
</dbReference>
<dbReference type="CDD" id="cd16917">
    <property type="entry name" value="HATPase_UhpB-NarQ-NarX-like"/>
    <property type="match status" value="1"/>
</dbReference>
<comment type="subcellular location">
    <subcellularLocation>
        <location evidence="2">Membrane</location>
    </subcellularLocation>
</comment>
<gene>
    <name evidence="15" type="ORF">PAI11_32750</name>
</gene>
<evidence type="ECO:0000313" key="16">
    <source>
        <dbReference type="Proteomes" id="UP000005143"/>
    </source>
</evidence>
<evidence type="ECO:0000256" key="3">
    <source>
        <dbReference type="ARBA" id="ARBA00012438"/>
    </source>
</evidence>
<reference evidence="15 16" key="1">
    <citation type="journal article" date="2013" name="Biodegradation">
        <title>Quantitative proteomic analysis of ibuprofen-degrading Patulibacter sp. strain I11.</title>
        <authorList>
            <person name="Almeida B."/>
            <person name="Kjeldal H."/>
            <person name="Lolas I."/>
            <person name="Knudsen A.D."/>
            <person name="Carvalho G."/>
            <person name="Nielsen K.L."/>
            <person name="Barreto Crespo M.T."/>
            <person name="Stensballe A."/>
            <person name="Nielsen J.L."/>
        </authorList>
    </citation>
    <scope>NUCLEOTIDE SEQUENCE [LARGE SCALE GENOMIC DNA]</scope>
    <source>
        <strain evidence="15 16">I11</strain>
    </source>
</reference>
<dbReference type="PROSITE" id="PS50109">
    <property type="entry name" value="HIS_KIN"/>
    <property type="match status" value="1"/>
</dbReference>
<keyword evidence="16" id="KW-1185">Reference proteome</keyword>
<evidence type="ECO:0000256" key="7">
    <source>
        <dbReference type="ARBA" id="ARBA00022741"/>
    </source>
</evidence>
<evidence type="ECO:0000256" key="6">
    <source>
        <dbReference type="ARBA" id="ARBA00022692"/>
    </source>
</evidence>
<keyword evidence="4" id="KW-0597">Phosphoprotein</keyword>
<dbReference type="AlphaFoldDB" id="H0E8W1"/>
<dbReference type="Gene3D" id="1.20.5.1930">
    <property type="match status" value="1"/>
</dbReference>
<dbReference type="PROSITE" id="PS50885">
    <property type="entry name" value="HAMP"/>
    <property type="match status" value="1"/>
</dbReference>
<dbReference type="Pfam" id="PF07730">
    <property type="entry name" value="HisKA_3"/>
    <property type="match status" value="1"/>
</dbReference>
<evidence type="ECO:0000256" key="1">
    <source>
        <dbReference type="ARBA" id="ARBA00000085"/>
    </source>
</evidence>
<dbReference type="RefSeq" id="WP_007577178.1">
    <property type="nucleotide sequence ID" value="NZ_AGUD01000248.1"/>
</dbReference>
<evidence type="ECO:0000259" key="13">
    <source>
        <dbReference type="PROSITE" id="PS50109"/>
    </source>
</evidence>
<evidence type="ECO:0000256" key="10">
    <source>
        <dbReference type="ARBA" id="ARBA00022989"/>
    </source>
</evidence>
<dbReference type="InterPro" id="IPR011712">
    <property type="entry name" value="Sig_transdc_His_kin_sub3_dim/P"/>
</dbReference>